<proteinExistence type="predicted"/>
<dbReference type="AlphaFoldDB" id="G9ZEG2"/>
<dbReference type="EMBL" id="AGCM01000064">
    <property type="protein sequence ID" value="EHM54650.1"/>
    <property type="molecule type" value="Genomic_DNA"/>
</dbReference>
<feature type="region of interest" description="Disordered" evidence="1">
    <location>
        <begin position="68"/>
        <end position="92"/>
    </location>
</feature>
<gene>
    <name evidence="2" type="ORF">HMPREF9080_01148</name>
</gene>
<dbReference type="HOGENOM" id="CLU_2269342_0_0_6"/>
<reference evidence="2 3" key="1">
    <citation type="submission" date="2011-08" db="EMBL/GenBank/DDBJ databases">
        <authorList>
            <person name="Weinstock G."/>
            <person name="Sodergren E."/>
            <person name="Clifton S."/>
            <person name="Fulton L."/>
            <person name="Fulton B."/>
            <person name="Courtney L."/>
            <person name="Fronick C."/>
            <person name="Harrison M."/>
            <person name="Strong C."/>
            <person name="Farmer C."/>
            <person name="Delahaunty K."/>
            <person name="Markovic C."/>
            <person name="Hall O."/>
            <person name="Minx P."/>
            <person name="Tomlinson C."/>
            <person name="Mitreva M."/>
            <person name="Hou S."/>
            <person name="Chen J."/>
            <person name="Wollam A."/>
            <person name="Pepin K.H."/>
            <person name="Johnson M."/>
            <person name="Bhonagiri V."/>
            <person name="Zhang X."/>
            <person name="Suruliraj S."/>
            <person name="Warren W."/>
            <person name="Chinwalla A."/>
            <person name="Mardis E.R."/>
            <person name="Wilson R.K."/>
        </authorList>
    </citation>
    <scope>NUCLEOTIDE SEQUENCE [LARGE SCALE GENOMIC DNA]</scope>
    <source>
        <strain evidence="2 3">F0432</strain>
    </source>
</reference>
<comment type="caution">
    <text evidence="2">The sequence shown here is derived from an EMBL/GenBank/DDBJ whole genome shotgun (WGS) entry which is preliminary data.</text>
</comment>
<protein>
    <submittedName>
        <fullName evidence="2">Uncharacterized protein</fullName>
    </submittedName>
</protein>
<sequence length="103" mass="11234">MGFSDYAVMMTRIIGRPAAVALLCLLVLSLQFFFPECCPLDAKRLRVEGIDGQICFLLPLVVAQGNNGRAANSKEDNEHADDVQPGGHAHANRPFAKIFIPSH</sequence>
<evidence type="ECO:0000256" key="1">
    <source>
        <dbReference type="SAM" id="MobiDB-lite"/>
    </source>
</evidence>
<dbReference type="Proteomes" id="UP000004750">
    <property type="component" value="Unassembled WGS sequence"/>
</dbReference>
<accession>G9ZEG2</accession>
<name>G9ZEG2_9GAMM</name>
<evidence type="ECO:0000313" key="3">
    <source>
        <dbReference type="Proteomes" id="UP000004750"/>
    </source>
</evidence>
<feature type="non-terminal residue" evidence="2">
    <location>
        <position position="103"/>
    </location>
</feature>
<evidence type="ECO:0000313" key="2">
    <source>
        <dbReference type="EMBL" id="EHM54650.1"/>
    </source>
</evidence>
<organism evidence="2 3">
    <name type="scientific">Cardiobacterium valvarum F0432</name>
    <dbReference type="NCBI Taxonomy" id="797473"/>
    <lineage>
        <taxon>Bacteria</taxon>
        <taxon>Pseudomonadati</taxon>
        <taxon>Pseudomonadota</taxon>
        <taxon>Gammaproteobacteria</taxon>
        <taxon>Cardiobacteriales</taxon>
        <taxon>Cardiobacteriaceae</taxon>
        <taxon>Cardiobacterium</taxon>
    </lineage>
</organism>
<feature type="compositionally biased region" description="Basic and acidic residues" evidence="1">
    <location>
        <begin position="72"/>
        <end position="82"/>
    </location>
</feature>